<comment type="caution">
    <text evidence="1">The sequence shown here is derived from an EMBL/GenBank/DDBJ whole genome shotgun (WGS) entry which is preliminary data.</text>
</comment>
<sequence length="41" mass="4883">MTAKLFQDIPFEKRKTFTCDKVKEFCGSHIQQVILNIFYLT</sequence>
<proteinExistence type="predicted"/>
<dbReference type="EMBL" id="CAIO01000380">
    <property type="protein sequence ID" value="CCI27579.1"/>
    <property type="molecule type" value="Genomic_DNA"/>
</dbReference>
<dbReference type="Proteomes" id="UP000004775">
    <property type="component" value="Unassembled WGS sequence"/>
</dbReference>
<name>I4HZV5_MICAE</name>
<organism evidence="1 2">
    <name type="scientific">Microcystis aeruginosa PCC 9809</name>
    <dbReference type="NCBI Taxonomy" id="1160285"/>
    <lineage>
        <taxon>Bacteria</taxon>
        <taxon>Bacillati</taxon>
        <taxon>Cyanobacteriota</taxon>
        <taxon>Cyanophyceae</taxon>
        <taxon>Oscillatoriophycideae</taxon>
        <taxon>Chroococcales</taxon>
        <taxon>Microcystaceae</taxon>
        <taxon>Microcystis</taxon>
    </lineage>
</organism>
<gene>
    <name evidence="1" type="ORF">MICAH_4400002</name>
</gene>
<accession>I4HZV5</accession>
<dbReference type="AlphaFoldDB" id="I4HZV5"/>
<evidence type="ECO:0000313" key="1">
    <source>
        <dbReference type="EMBL" id="CCI27579.1"/>
    </source>
</evidence>
<dbReference type="HOGENOM" id="CLU_3272803_0_0_3"/>
<reference evidence="1 2" key="1">
    <citation type="submission" date="2012-04" db="EMBL/GenBank/DDBJ databases">
        <authorList>
            <person name="Genoscope - CEA"/>
        </authorList>
    </citation>
    <scope>NUCLEOTIDE SEQUENCE [LARGE SCALE GENOMIC DNA]</scope>
    <source>
        <strain evidence="1 2">9809</strain>
    </source>
</reference>
<evidence type="ECO:0000313" key="2">
    <source>
        <dbReference type="Proteomes" id="UP000004775"/>
    </source>
</evidence>
<protein>
    <submittedName>
        <fullName evidence="1">Uncharacterized protein</fullName>
    </submittedName>
</protein>